<keyword evidence="4" id="KW-1185">Reference proteome</keyword>
<evidence type="ECO:0000313" key="2">
    <source>
        <dbReference type="EMBL" id="OKA04887.1"/>
    </source>
</evidence>
<dbReference type="AlphaFoldDB" id="A0A154MP04"/>
<evidence type="ECO:0000313" key="1">
    <source>
        <dbReference type="EMBL" id="KZB85996.1"/>
    </source>
</evidence>
<proteinExistence type="predicted"/>
<organism evidence="1 3">
    <name type="scientific">Amycolatopsis regifaucium</name>
    <dbReference type="NCBI Taxonomy" id="546365"/>
    <lineage>
        <taxon>Bacteria</taxon>
        <taxon>Bacillati</taxon>
        <taxon>Actinomycetota</taxon>
        <taxon>Actinomycetes</taxon>
        <taxon>Pseudonocardiales</taxon>
        <taxon>Pseudonocardiaceae</taxon>
        <taxon>Amycolatopsis</taxon>
    </lineage>
</organism>
<evidence type="ECO:0000313" key="3">
    <source>
        <dbReference type="Proteomes" id="UP000076321"/>
    </source>
</evidence>
<protein>
    <submittedName>
        <fullName evidence="1">Uncharacterized protein</fullName>
    </submittedName>
</protein>
<dbReference type="EMBL" id="LQCI01000009">
    <property type="protein sequence ID" value="KZB85996.1"/>
    <property type="molecule type" value="Genomic_DNA"/>
</dbReference>
<reference evidence="2 4" key="2">
    <citation type="submission" date="2016-11" db="EMBL/GenBank/DDBJ databases">
        <title>Genome sequencing of Amycolatopsis regifaucium.</title>
        <authorList>
            <person name="Mayilraj S."/>
            <person name="Kaur N."/>
        </authorList>
    </citation>
    <scope>NUCLEOTIDE SEQUENCE [LARGE SCALE GENOMIC DNA]</scope>
    <source>
        <strain evidence="2 4">GY080</strain>
    </source>
</reference>
<reference evidence="1 3" key="1">
    <citation type="submission" date="2015-12" db="EMBL/GenBank/DDBJ databases">
        <title>Amycolatopsis regifaucium genome sequencing and assembly.</title>
        <authorList>
            <person name="Mayilraj S."/>
        </authorList>
    </citation>
    <scope>NUCLEOTIDE SEQUENCE [LARGE SCALE GENOMIC DNA]</scope>
    <source>
        <strain evidence="1 3">GY080</strain>
    </source>
</reference>
<gene>
    <name evidence="2" type="ORF">ATP06_0227830</name>
    <name evidence="1" type="ORF">AVL48_27760</name>
</gene>
<sequence length="456" mass="47744">MTMRFRVAALRGQIVTTARRRFGAIFSGVFLLVLSSVLTTSTAHAVQAFSNADVAGAGLAELGTSRPTGWNQPGECVKSVQRWVAAAGGYFGGGGVISGYDNSGAQEVSLGSAVKGDVIQYTNANGNDQDWSHAHTMVVITNHGNGRFDIVQSNSPAGSGLVTRADNMIPTPAAGWVSRVWRFGTVHSGPVPNRIALLTPDSQIFAKDDLAAGNWLDQNTAAPSIDVGGRRSALINPAGRVYAKDHLGAGGWLDQGAAADKVVVGFGGRMYLITPDGWVYGKDDITSVGGWLNQGAQAVDVAIGLDRVAIITPCGAIYAKNTLHNGGWIQQSDCYTATDVEVSSTGRVAFIRTDGAVFAKDDITGRGGWLNQNASATQLKLGANRLLILTPDSHVYAKDHLGAGGWIDQGATAVQIAISDQGRLILRNPFNQVYAKDTIGPAGWLDQAATAIAIAS</sequence>
<accession>A0A154MP04</accession>
<dbReference type="Proteomes" id="UP000076321">
    <property type="component" value="Unassembled WGS sequence"/>
</dbReference>
<dbReference type="Proteomes" id="UP000186883">
    <property type="component" value="Unassembled WGS sequence"/>
</dbReference>
<name>A0A154MP04_9PSEU</name>
<comment type="caution">
    <text evidence="1">The sequence shown here is derived from an EMBL/GenBank/DDBJ whole genome shotgun (WGS) entry which is preliminary data.</text>
</comment>
<dbReference type="EMBL" id="LOBU02000019">
    <property type="protein sequence ID" value="OKA04887.1"/>
    <property type="molecule type" value="Genomic_DNA"/>
</dbReference>
<evidence type="ECO:0000313" key="4">
    <source>
        <dbReference type="Proteomes" id="UP000186883"/>
    </source>
</evidence>
<dbReference type="RefSeq" id="WP_061982649.1">
    <property type="nucleotide sequence ID" value="NZ_FOPQ01000006.1"/>
</dbReference>